<evidence type="ECO:0000313" key="1">
    <source>
        <dbReference type="EMBL" id="EDQ05776.1"/>
    </source>
</evidence>
<sequence length="51" mass="5693">MLGRKFAFIGTRVCEIVYSKAPIYLRGKFGLNEPLSEFGDAKSVAKLKDVQ</sequence>
<reference evidence="1 2" key="1">
    <citation type="submission" date="2007-11" db="EMBL/GenBank/DDBJ databases">
        <authorList>
            <person name="Wagner-Dobler I."/>
            <person name="Ferriera S."/>
            <person name="Johnson J."/>
            <person name="Kravitz S."/>
            <person name="Beeson K."/>
            <person name="Sutton G."/>
            <person name="Rogers Y.-H."/>
            <person name="Friedman R."/>
            <person name="Frazier M."/>
            <person name="Venter J.C."/>
        </authorList>
    </citation>
    <scope>NUCLEOTIDE SEQUENCE [LARGE SCALE GENOMIC DNA]</scope>
    <source>
        <strain evidence="1 2">HEL-45</strain>
    </source>
</reference>
<protein>
    <submittedName>
        <fullName evidence="1">Uncharacterized protein</fullName>
    </submittedName>
</protein>
<gene>
    <name evidence="1" type="ORF">OIHEL45_03160</name>
</gene>
<comment type="caution">
    <text evidence="1">The sequence shown here is derived from an EMBL/GenBank/DDBJ whole genome shotgun (WGS) entry which is preliminary data.</text>
</comment>
<evidence type="ECO:0000313" key="2">
    <source>
        <dbReference type="Proteomes" id="UP000003257"/>
    </source>
</evidence>
<proteinExistence type="predicted"/>
<dbReference type="Proteomes" id="UP000003257">
    <property type="component" value="Unassembled WGS sequence"/>
</dbReference>
<dbReference type="EMBL" id="ABID01000001">
    <property type="protein sequence ID" value="EDQ05776.1"/>
    <property type="molecule type" value="Genomic_DNA"/>
</dbReference>
<name>A0ABM9X8B7_9RHOB</name>
<keyword evidence="2" id="KW-1185">Reference proteome</keyword>
<organism evidence="1 2">
    <name type="scientific">Sulfitobacter indolifex HEL-45</name>
    <dbReference type="NCBI Taxonomy" id="391624"/>
    <lineage>
        <taxon>Bacteria</taxon>
        <taxon>Pseudomonadati</taxon>
        <taxon>Pseudomonadota</taxon>
        <taxon>Alphaproteobacteria</taxon>
        <taxon>Rhodobacterales</taxon>
        <taxon>Roseobacteraceae</taxon>
        <taxon>Sulfitobacter</taxon>
    </lineage>
</organism>
<accession>A0ABM9X8B7</accession>